<dbReference type="Pfam" id="PF13392">
    <property type="entry name" value="HNH_3"/>
    <property type="match status" value="1"/>
</dbReference>
<reference evidence="3 4" key="1">
    <citation type="submission" date="2020-04" db="EMBL/GenBank/DDBJ databases">
        <title>MicrobeNet Type strains.</title>
        <authorList>
            <person name="Nicholson A.C."/>
        </authorList>
    </citation>
    <scope>NUCLEOTIDE SEQUENCE [LARGE SCALE GENOMIC DNA]</scope>
    <source>
        <strain evidence="3 4">CCUG 54536</strain>
    </source>
</reference>
<accession>A0A846ZH49</accession>
<evidence type="ECO:0000313" key="4">
    <source>
        <dbReference type="Proteomes" id="UP000590460"/>
    </source>
</evidence>
<comment type="caution">
    <text evidence="3">The sequence shown here is derived from an EMBL/GenBank/DDBJ whole genome shotgun (WGS) entry which is preliminary data.</text>
</comment>
<dbReference type="InterPro" id="IPR003615">
    <property type="entry name" value="HNH_nuc"/>
</dbReference>
<dbReference type="SUPFAM" id="SSF64496">
    <property type="entry name" value="DNA-binding domain of intron-encoded endonucleases"/>
    <property type="match status" value="1"/>
</dbReference>
<sequence length="163" mass="18694">MIEIWKPIKGYETYSVSNFGRVKNNVRDRMMKPIKNYANYLVVGLRNNGVTKIKRIHRLVAEAFIPNPCNKPEVNHLDEVKSNNSVENLEWATRTENANWGTATSRAHKKTAKPIFVKKDNFSNTFESITKFANEIGGTQSGVVWALKRNGKYKGFEVNYVKQ</sequence>
<feature type="domain" description="HNH nuclease" evidence="2">
    <location>
        <begin position="55"/>
        <end position="98"/>
    </location>
</feature>
<dbReference type="EMBL" id="JAAXPO010000005">
    <property type="protein sequence ID" value="NKZ18550.1"/>
    <property type="molecule type" value="Genomic_DNA"/>
</dbReference>
<evidence type="ECO:0000259" key="2">
    <source>
        <dbReference type="Pfam" id="PF13392"/>
    </source>
</evidence>
<feature type="domain" description="NUMOD4" evidence="1">
    <location>
        <begin position="3"/>
        <end position="46"/>
    </location>
</feature>
<dbReference type="RefSeq" id="WP_168676823.1">
    <property type="nucleotide sequence ID" value="NZ_BPKV01000007.1"/>
</dbReference>
<gene>
    <name evidence="3" type="ORF">HF966_05105</name>
</gene>
<dbReference type="Gene3D" id="3.90.75.20">
    <property type="match status" value="1"/>
</dbReference>
<evidence type="ECO:0000259" key="1">
    <source>
        <dbReference type="Pfam" id="PF07463"/>
    </source>
</evidence>
<protein>
    <recommendedName>
        <fullName evidence="5">HNH nuclease domain-containing protein</fullName>
    </recommendedName>
</protein>
<dbReference type="Proteomes" id="UP000590460">
    <property type="component" value="Unassembled WGS sequence"/>
</dbReference>
<dbReference type="InterPro" id="IPR010902">
    <property type="entry name" value="NUMOD4"/>
</dbReference>
<evidence type="ECO:0008006" key="5">
    <source>
        <dbReference type="Google" id="ProtNLM"/>
    </source>
</evidence>
<proteinExistence type="predicted"/>
<dbReference type="SUPFAM" id="SSF54060">
    <property type="entry name" value="His-Me finger endonucleases"/>
    <property type="match status" value="1"/>
</dbReference>
<dbReference type="InterPro" id="IPR044925">
    <property type="entry name" value="His-Me_finger_sf"/>
</dbReference>
<evidence type="ECO:0000313" key="3">
    <source>
        <dbReference type="EMBL" id="NKZ18550.1"/>
    </source>
</evidence>
<dbReference type="AlphaFoldDB" id="A0A846ZH49"/>
<organism evidence="3 4">
    <name type="scientific">Leuconostoc holzapfelii</name>
    <dbReference type="NCBI Taxonomy" id="434464"/>
    <lineage>
        <taxon>Bacteria</taxon>
        <taxon>Bacillati</taxon>
        <taxon>Bacillota</taxon>
        <taxon>Bacilli</taxon>
        <taxon>Lactobacillales</taxon>
        <taxon>Lactobacillaceae</taxon>
        <taxon>Leuconostoc</taxon>
    </lineage>
</organism>
<name>A0A846ZH49_9LACO</name>
<dbReference type="GO" id="GO:0016788">
    <property type="term" value="F:hydrolase activity, acting on ester bonds"/>
    <property type="evidence" value="ECO:0007669"/>
    <property type="project" value="InterPro"/>
</dbReference>
<dbReference type="Pfam" id="PF07463">
    <property type="entry name" value="NUMOD4"/>
    <property type="match status" value="1"/>
</dbReference>